<proteinExistence type="predicted"/>
<accession>W1P796</accession>
<organism evidence="1 2">
    <name type="scientific">Amborella trichopoda</name>
    <dbReference type="NCBI Taxonomy" id="13333"/>
    <lineage>
        <taxon>Eukaryota</taxon>
        <taxon>Viridiplantae</taxon>
        <taxon>Streptophyta</taxon>
        <taxon>Embryophyta</taxon>
        <taxon>Tracheophyta</taxon>
        <taxon>Spermatophyta</taxon>
        <taxon>Magnoliopsida</taxon>
        <taxon>Amborellales</taxon>
        <taxon>Amborellaceae</taxon>
        <taxon>Amborella</taxon>
    </lineage>
</organism>
<dbReference type="Proteomes" id="UP000017836">
    <property type="component" value="Unassembled WGS sequence"/>
</dbReference>
<reference evidence="2" key="1">
    <citation type="journal article" date="2013" name="Science">
        <title>The Amborella genome and the evolution of flowering plants.</title>
        <authorList>
            <consortium name="Amborella Genome Project"/>
        </authorList>
    </citation>
    <scope>NUCLEOTIDE SEQUENCE [LARGE SCALE GENOMIC DNA]</scope>
</reference>
<name>W1P796_AMBTC</name>
<evidence type="ECO:0000313" key="1">
    <source>
        <dbReference type="EMBL" id="ERN05742.1"/>
    </source>
</evidence>
<dbReference type="HOGENOM" id="CLU_2761135_0_0_1"/>
<keyword evidence="2" id="KW-1185">Reference proteome</keyword>
<evidence type="ECO:0000313" key="2">
    <source>
        <dbReference type="Proteomes" id="UP000017836"/>
    </source>
</evidence>
<dbReference type="Gramene" id="ERN05742">
    <property type="protein sequence ID" value="ERN05742"/>
    <property type="gene ID" value="AMTR_s00006p00248710"/>
</dbReference>
<sequence>MRGGLAGRRSRALAGWRSRGLAGHGADDFLDIEAMPEEGQWPWLGSGGGWRYDSDGDGDGWFLRVSKPCM</sequence>
<protein>
    <submittedName>
        <fullName evidence="1">Uncharacterized protein</fullName>
    </submittedName>
</protein>
<dbReference type="AlphaFoldDB" id="W1P796"/>
<dbReference type="EMBL" id="KI393980">
    <property type="protein sequence ID" value="ERN05742.1"/>
    <property type="molecule type" value="Genomic_DNA"/>
</dbReference>
<gene>
    <name evidence="1" type="ORF">AMTR_s00006p00248710</name>
</gene>